<evidence type="ECO:0000256" key="1">
    <source>
        <dbReference type="SAM" id="Phobius"/>
    </source>
</evidence>
<dbReference type="KEGG" id="hsin:KDQ40_17705"/>
<keyword evidence="4" id="KW-1185">Reference proteome</keyword>
<proteinExistence type="predicted"/>
<keyword evidence="1" id="KW-1133">Transmembrane helix</keyword>
<dbReference type="EMBL" id="AOLR01000046">
    <property type="protein sequence ID" value="EMA09534.1"/>
    <property type="molecule type" value="Genomic_DNA"/>
</dbReference>
<reference evidence="3" key="2">
    <citation type="submission" date="2021-04" db="EMBL/GenBank/DDBJ databases">
        <title>Complete Genome sequence and Methylome Analysis of the Haloarchaeon Haloarcula sinaiiensis.</title>
        <authorList>
            <person name="Fomenkov A."/>
            <person name="DasSarma P."/>
            <person name="DasSarma S."/>
            <person name="Roberts R.J."/>
        </authorList>
    </citation>
    <scope>NUCLEOTIDE SEQUENCE</scope>
    <source>
        <strain evidence="3">ATCC 33800</strain>
        <plasmid evidence="3">pHsi540</plasmid>
    </source>
</reference>
<evidence type="ECO:0000313" key="3">
    <source>
        <dbReference type="EMBL" id="QUJ74284.1"/>
    </source>
</evidence>
<dbReference type="Proteomes" id="UP000011659">
    <property type="component" value="Unassembled WGS sequence"/>
</dbReference>
<dbReference type="AlphaFoldDB" id="M0JNL9"/>
<keyword evidence="3" id="KW-0614">Plasmid</keyword>
<dbReference type="GeneID" id="64824831"/>
<gene>
    <name evidence="2" type="ORF">C436_19106</name>
    <name evidence="3" type="ORF">KDQ40_17705</name>
</gene>
<feature type="transmembrane region" description="Helical" evidence="1">
    <location>
        <begin position="119"/>
        <end position="141"/>
    </location>
</feature>
<feature type="transmembrane region" description="Helical" evidence="1">
    <location>
        <begin position="59"/>
        <end position="81"/>
    </location>
</feature>
<evidence type="ECO:0000313" key="4">
    <source>
        <dbReference type="Proteomes" id="UP000011659"/>
    </source>
</evidence>
<keyword evidence="1" id="KW-0812">Transmembrane</keyword>
<organism evidence="2 4">
    <name type="scientific">Haloarcula marismortui ATCC 33800</name>
    <dbReference type="NCBI Taxonomy" id="662476"/>
    <lineage>
        <taxon>Archaea</taxon>
        <taxon>Methanobacteriati</taxon>
        <taxon>Methanobacteriota</taxon>
        <taxon>Stenosarchaea group</taxon>
        <taxon>Halobacteria</taxon>
        <taxon>Halobacteriales</taxon>
        <taxon>Haloarculaceae</taxon>
        <taxon>Haloarcula</taxon>
    </lineage>
</organism>
<dbReference type="RefSeq" id="WP_004966409.1">
    <property type="nucleotide sequence ID" value="NZ_AOLR01000046.1"/>
</dbReference>
<dbReference type="Proteomes" id="UP000682967">
    <property type="component" value="Plasmid pHsi540"/>
</dbReference>
<sequence length="143" mass="14935">MVSILSGLVGGLVATIVMTMFMMGLGDDSPPPTAALWAKYVGDERPESYMMQGMVLHMLYGIGAGGAFAVGVTALGLGVGAGVLTTSLLWAVIYGLALTVVGAIFWMRIVLAMEPEPKMVGTFAFFHLVYGVVLGASVTYIPL</sequence>
<dbReference type="PATRIC" id="fig|662476.7.peg.3815"/>
<name>M0JNL9_9EURY</name>
<geneLocation type="plasmid" evidence="3 5">
    <name>pHsi540</name>
</geneLocation>
<evidence type="ECO:0000313" key="2">
    <source>
        <dbReference type="EMBL" id="EMA09534.1"/>
    </source>
</evidence>
<reference evidence="2 4" key="1">
    <citation type="journal article" date="2014" name="PLoS Genet.">
        <title>Phylogenetically driven sequencing of extremely halophilic archaea reveals strategies for static and dynamic osmo-response.</title>
        <authorList>
            <person name="Becker E.A."/>
            <person name="Seitzer P.M."/>
            <person name="Tritt A."/>
            <person name="Larsen D."/>
            <person name="Krusor M."/>
            <person name="Yao A.I."/>
            <person name="Wu D."/>
            <person name="Madern D."/>
            <person name="Eisen J.A."/>
            <person name="Darling A.E."/>
            <person name="Facciotti M.T."/>
        </authorList>
    </citation>
    <scope>NUCLEOTIDE SEQUENCE [LARGE SCALE GENOMIC DNA]</scope>
    <source>
        <strain evidence="2 4">ATCC 33800</strain>
    </source>
</reference>
<evidence type="ECO:0000313" key="5">
    <source>
        <dbReference type="Proteomes" id="UP000682967"/>
    </source>
</evidence>
<protein>
    <submittedName>
        <fullName evidence="2">Uncharacterized protein</fullName>
    </submittedName>
</protein>
<accession>M0JNL9</accession>
<keyword evidence="1" id="KW-0472">Membrane</keyword>
<feature type="transmembrane region" description="Helical" evidence="1">
    <location>
        <begin position="88"/>
        <end position="107"/>
    </location>
</feature>
<dbReference type="EMBL" id="CP073368">
    <property type="protein sequence ID" value="QUJ74284.1"/>
    <property type="molecule type" value="Genomic_DNA"/>
</dbReference>
<dbReference type="OrthoDB" id="199052at2157"/>